<dbReference type="PANTHER" id="PTHR37302:SF1">
    <property type="entry name" value="PROTEIN DINB"/>
    <property type="match status" value="1"/>
</dbReference>
<dbReference type="KEGG" id="pglu:A3958_00655"/>
<dbReference type="GeneID" id="97554437"/>
<dbReference type="SUPFAM" id="SSF109854">
    <property type="entry name" value="DinB/YfiT-like putative metalloenzymes"/>
    <property type="match status" value="1"/>
</dbReference>
<name>A0A163ESW2_9BACL</name>
<accession>A0A163ESW2</accession>
<dbReference type="Gene3D" id="1.20.120.450">
    <property type="entry name" value="dinb family like domain"/>
    <property type="match status" value="1"/>
</dbReference>
<dbReference type="InterPro" id="IPR007837">
    <property type="entry name" value="DinB"/>
</dbReference>
<proteinExistence type="inferred from homology"/>
<dbReference type="EMBL" id="LWMH01000002">
    <property type="protein sequence ID" value="KZS43994.1"/>
    <property type="molecule type" value="Genomic_DNA"/>
</dbReference>
<feature type="binding site" evidence="3">
    <location>
        <position position="48"/>
    </location>
    <ligand>
        <name>a divalent metal cation</name>
        <dbReference type="ChEBI" id="CHEBI:60240"/>
    </ligand>
</feature>
<feature type="binding site" evidence="3">
    <location>
        <position position="127"/>
    </location>
    <ligand>
        <name>a divalent metal cation</name>
        <dbReference type="ChEBI" id="CHEBI:60240"/>
    </ligand>
</feature>
<dbReference type="GO" id="GO:0046872">
    <property type="term" value="F:metal ion binding"/>
    <property type="evidence" value="ECO:0007669"/>
    <property type="project" value="UniProtKB-KW"/>
</dbReference>
<evidence type="ECO:0000313" key="5">
    <source>
        <dbReference type="Proteomes" id="UP000076796"/>
    </source>
</evidence>
<dbReference type="PANTHER" id="PTHR37302">
    <property type="entry name" value="SLR1116 PROTEIN"/>
    <property type="match status" value="1"/>
</dbReference>
<gene>
    <name evidence="4" type="ORF">AWU65_28380</name>
</gene>
<dbReference type="Proteomes" id="UP000076796">
    <property type="component" value="Unassembled WGS sequence"/>
</dbReference>
<evidence type="ECO:0000256" key="2">
    <source>
        <dbReference type="ARBA" id="ARBA00022723"/>
    </source>
</evidence>
<comment type="caution">
    <text evidence="4">The sequence shown here is derived from an EMBL/GenBank/DDBJ whole genome shotgun (WGS) entry which is preliminary data.</text>
</comment>
<dbReference type="RefSeq" id="WP_036641700.1">
    <property type="nucleotide sequence ID" value="NZ_CBCSBX010000008.1"/>
</dbReference>
<keyword evidence="2 3" id="KW-0479">Metal-binding</keyword>
<evidence type="ECO:0000313" key="4">
    <source>
        <dbReference type="EMBL" id="KZS43994.1"/>
    </source>
</evidence>
<dbReference type="InterPro" id="IPR034660">
    <property type="entry name" value="DinB/YfiT-like"/>
</dbReference>
<protein>
    <submittedName>
        <fullName evidence="4">Damage-inducible protein DinB</fullName>
    </submittedName>
</protein>
<comment type="similarity">
    <text evidence="1">Belongs to the DinB family.</text>
</comment>
<dbReference type="OrthoDB" id="9811413at2"/>
<evidence type="ECO:0000256" key="1">
    <source>
        <dbReference type="ARBA" id="ARBA00008635"/>
    </source>
</evidence>
<dbReference type="STRING" id="59843.A3958_00655"/>
<evidence type="ECO:0000256" key="3">
    <source>
        <dbReference type="PIRSR" id="PIRSR607837-1"/>
    </source>
</evidence>
<feature type="binding site" evidence="3">
    <location>
        <position position="123"/>
    </location>
    <ligand>
        <name>a divalent metal cation</name>
        <dbReference type="ChEBI" id="CHEBI:60240"/>
    </ligand>
</feature>
<reference evidence="4" key="1">
    <citation type="journal article" date="2016" name="Genome Announc.">
        <title>Draft genomes of two strains of Paenibacillus glucanolyticus with capability to degrade lignocellulose.</title>
        <authorList>
            <person name="Mathews S.L."/>
            <person name="Pawlak J."/>
            <person name="Grunden A.M."/>
        </authorList>
    </citation>
    <scope>NUCLEOTIDE SEQUENCE [LARGE SCALE GENOMIC DNA]</scope>
    <source>
        <strain evidence="4">SLM1</strain>
    </source>
</reference>
<keyword evidence="5" id="KW-1185">Reference proteome</keyword>
<organism evidence="4 5">
    <name type="scientific">Paenibacillus glucanolyticus</name>
    <dbReference type="NCBI Taxonomy" id="59843"/>
    <lineage>
        <taxon>Bacteria</taxon>
        <taxon>Bacillati</taxon>
        <taxon>Bacillota</taxon>
        <taxon>Bacilli</taxon>
        <taxon>Bacillales</taxon>
        <taxon>Paenibacillaceae</taxon>
        <taxon>Paenibacillus</taxon>
    </lineage>
</organism>
<dbReference type="Pfam" id="PF05163">
    <property type="entry name" value="DinB"/>
    <property type="match status" value="1"/>
</dbReference>
<sequence length="155" mass="17812">MNEQFLQLYDYNVWANDRVLEHLQSLPDDVFFQEVNVGFKSIAEVVGHLAAADEVWFARIKEEVSPALVSKSFASIEAARHYMSQTQTQNREYLASVHDMGKHVTYNKHQNSISEIVQQVVNHGTYHRGNITTILRHLGHKGILTDYIAFLWARA</sequence>
<dbReference type="AlphaFoldDB" id="A0A163ESW2"/>